<evidence type="ECO:0000313" key="3">
    <source>
        <dbReference type="Proteomes" id="UP000178570"/>
    </source>
</evidence>
<accession>A0A1G1XK80</accession>
<dbReference type="Proteomes" id="UP000178570">
    <property type="component" value="Unassembled WGS sequence"/>
</dbReference>
<dbReference type="AlphaFoldDB" id="A0A1G1XK80"/>
<name>A0A1G1XK80_9BACT</name>
<evidence type="ECO:0000313" key="2">
    <source>
        <dbReference type="EMBL" id="OGY40361.1"/>
    </source>
</evidence>
<proteinExistence type="predicted"/>
<gene>
    <name evidence="2" type="ORF">A2570_03745</name>
</gene>
<feature type="region of interest" description="Disordered" evidence="1">
    <location>
        <begin position="81"/>
        <end position="107"/>
    </location>
</feature>
<feature type="compositionally biased region" description="Basic and acidic residues" evidence="1">
    <location>
        <begin position="89"/>
        <end position="107"/>
    </location>
</feature>
<sequence>MDEHNGWHAYRLIAARAGLTTDINWYAHGENTPNYVIYLGGHREEIVRIIEEEYGVTLTEDDRKFILDMKTPHELCVDFPNRFNPNHYPDLKSDRPPEKDSTEQNPG</sequence>
<organism evidence="2 3">
    <name type="scientific">Candidatus Brennerbacteria bacterium RIFOXYD1_FULL_41_16</name>
    <dbReference type="NCBI Taxonomy" id="1797529"/>
    <lineage>
        <taxon>Bacteria</taxon>
        <taxon>Candidatus Brenneribacteriota</taxon>
    </lineage>
</organism>
<protein>
    <submittedName>
        <fullName evidence="2">Uncharacterized protein</fullName>
    </submittedName>
</protein>
<dbReference type="EMBL" id="MHHY01000009">
    <property type="protein sequence ID" value="OGY40361.1"/>
    <property type="molecule type" value="Genomic_DNA"/>
</dbReference>
<comment type="caution">
    <text evidence="2">The sequence shown here is derived from an EMBL/GenBank/DDBJ whole genome shotgun (WGS) entry which is preliminary data.</text>
</comment>
<evidence type="ECO:0000256" key="1">
    <source>
        <dbReference type="SAM" id="MobiDB-lite"/>
    </source>
</evidence>
<reference evidence="2 3" key="1">
    <citation type="journal article" date="2016" name="Nat. Commun.">
        <title>Thousands of microbial genomes shed light on interconnected biogeochemical processes in an aquifer system.</title>
        <authorList>
            <person name="Anantharaman K."/>
            <person name="Brown C.T."/>
            <person name="Hug L.A."/>
            <person name="Sharon I."/>
            <person name="Castelle C.J."/>
            <person name="Probst A.J."/>
            <person name="Thomas B.C."/>
            <person name="Singh A."/>
            <person name="Wilkins M.J."/>
            <person name="Karaoz U."/>
            <person name="Brodie E.L."/>
            <person name="Williams K.H."/>
            <person name="Hubbard S.S."/>
            <person name="Banfield J.F."/>
        </authorList>
    </citation>
    <scope>NUCLEOTIDE SEQUENCE [LARGE SCALE GENOMIC DNA]</scope>
</reference>